<organism evidence="11 12">
    <name type="scientific">Lentilactobacillus parafarraginis DSM 18390 = JCM 14109</name>
    <dbReference type="NCBI Taxonomy" id="1423786"/>
    <lineage>
        <taxon>Bacteria</taxon>
        <taxon>Bacillati</taxon>
        <taxon>Bacillota</taxon>
        <taxon>Bacilli</taxon>
        <taxon>Lactobacillales</taxon>
        <taxon>Lactobacillaceae</taxon>
        <taxon>Lentilactobacillus</taxon>
    </lineage>
</organism>
<feature type="region of interest" description="Disordered" evidence="8">
    <location>
        <begin position="370"/>
        <end position="407"/>
    </location>
</feature>
<feature type="domain" description="Alanine dehydrogenase/pyridine nucleotide transhydrogenase N-terminal" evidence="10">
    <location>
        <begin position="6"/>
        <end position="140"/>
    </location>
</feature>
<proteinExistence type="predicted"/>
<name>A0A0R1YWC9_9LACO</name>
<dbReference type="SUPFAM" id="SSF52283">
    <property type="entry name" value="Formate/glycerate dehydrogenase catalytic domain-like"/>
    <property type="match status" value="1"/>
</dbReference>
<evidence type="ECO:0000256" key="3">
    <source>
        <dbReference type="ARBA" id="ARBA00022741"/>
    </source>
</evidence>
<dbReference type="EMBL" id="AZFZ01000036">
    <property type="protein sequence ID" value="KRM43331.1"/>
    <property type="molecule type" value="Genomic_DNA"/>
</dbReference>
<dbReference type="Pfam" id="PF01262">
    <property type="entry name" value="AlaDh_PNT_C"/>
    <property type="match status" value="1"/>
</dbReference>
<gene>
    <name evidence="11" type="ORF">FD47_GL001618</name>
</gene>
<dbReference type="GO" id="GO:0008750">
    <property type="term" value="F:proton-translocating NAD(P)+ transhydrogenase activity"/>
    <property type="evidence" value="ECO:0007669"/>
    <property type="project" value="UniProtKB-EC"/>
</dbReference>
<dbReference type="CDD" id="cd05304">
    <property type="entry name" value="Rubrum_tdh"/>
    <property type="match status" value="1"/>
</dbReference>
<dbReference type="SUPFAM" id="SSF51735">
    <property type="entry name" value="NAD(P)-binding Rossmann-fold domains"/>
    <property type="match status" value="1"/>
</dbReference>
<keyword evidence="3" id="KW-0547">Nucleotide-binding</keyword>
<dbReference type="InterPro" id="IPR007886">
    <property type="entry name" value="AlaDH/PNT_N"/>
</dbReference>
<evidence type="ECO:0000256" key="8">
    <source>
        <dbReference type="SAM" id="MobiDB-lite"/>
    </source>
</evidence>
<dbReference type="InterPro" id="IPR036291">
    <property type="entry name" value="NAD(P)-bd_dom_sf"/>
</dbReference>
<evidence type="ECO:0000256" key="4">
    <source>
        <dbReference type="ARBA" id="ARBA00022857"/>
    </source>
</evidence>
<dbReference type="PANTHER" id="PTHR10160:SF19">
    <property type="entry name" value="PROTON-TRANSLOCATING NAD(P)(+) TRANSHYDROGENASE"/>
    <property type="match status" value="1"/>
</dbReference>
<dbReference type="AlphaFoldDB" id="A0A0R1YWC9"/>
<dbReference type="RefSeq" id="WP_054735068.1">
    <property type="nucleotide sequence ID" value="NZ_AZFZ01000036.1"/>
</dbReference>
<evidence type="ECO:0000256" key="5">
    <source>
        <dbReference type="ARBA" id="ARBA00022967"/>
    </source>
</evidence>
<evidence type="ECO:0000256" key="6">
    <source>
        <dbReference type="ARBA" id="ARBA00023027"/>
    </source>
</evidence>
<dbReference type="EC" id="7.1.1.1" evidence="2"/>
<dbReference type="GO" id="GO:0006740">
    <property type="term" value="P:NADPH regeneration"/>
    <property type="evidence" value="ECO:0007669"/>
    <property type="project" value="TreeGrafter"/>
</dbReference>
<dbReference type="Pfam" id="PF05222">
    <property type="entry name" value="AlaDh_PNT_N"/>
    <property type="match status" value="1"/>
</dbReference>
<evidence type="ECO:0000259" key="10">
    <source>
        <dbReference type="SMART" id="SM01003"/>
    </source>
</evidence>
<evidence type="ECO:0000256" key="1">
    <source>
        <dbReference type="ARBA" id="ARBA00003943"/>
    </source>
</evidence>
<evidence type="ECO:0000313" key="11">
    <source>
        <dbReference type="EMBL" id="KRM43331.1"/>
    </source>
</evidence>
<comment type="catalytic activity">
    <reaction evidence="7">
        <text>NAD(+) + NADPH + H(+)(in) = NADH + NADP(+) + H(+)(out)</text>
        <dbReference type="Rhea" id="RHEA:47992"/>
        <dbReference type="ChEBI" id="CHEBI:15378"/>
        <dbReference type="ChEBI" id="CHEBI:57540"/>
        <dbReference type="ChEBI" id="CHEBI:57783"/>
        <dbReference type="ChEBI" id="CHEBI:57945"/>
        <dbReference type="ChEBI" id="CHEBI:58349"/>
        <dbReference type="EC" id="7.1.1.1"/>
    </reaction>
</comment>
<evidence type="ECO:0000256" key="7">
    <source>
        <dbReference type="ARBA" id="ARBA00048202"/>
    </source>
</evidence>
<feature type="domain" description="Alanine dehydrogenase/pyridine nucleotide transhydrogenase NAD(H)-binding" evidence="9">
    <location>
        <begin position="149"/>
        <end position="313"/>
    </location>
</feature>
<comment type="caution">
    <text evidence="11">The sequence shown here is derived from an EMBL/GenBank/DDBJ whole genome shotgun (WGS) entry which is preliminary data.</text>
</comment>
<reference evidence="11 12" key="1">
    <citation type="journal article" date="2015" name="Genome Announc.">
        <title>Expanding the biotechnology potential of lactobacilli through comparative genomics of 213 strains and associated genera.</title>
        <authorList>
            <person name="Sun Z."/>
            <person name="Harris H.M."/>
            <person name="McCann A."/>
            <person name="Guo C."/>
            <person name="Argimon S."/>
            <person name="Zhang W."/>
            <person name="Yang X."/>
            <person name="Jeffery I.B."/>
            <person name="Cooney J.C."/>
            <person name="Kagawa T.F."/>
            <person name="Liu W."/>
            <person name="Song Y."/>
            <person name="Salvetti E."/>
            <person name="Wrobel A."/>
            <person name="Rasinkangas P."/>
            <person name="Parkhill J."/>
            <person name="Rea M.C."/>
            <person name="O'Sullivan O."/>
            <person name="Ritari J."/>
            <person name="Douillard F.P."/>
            <person name="Paul Ross R."/>
            <person name="Yang R."/>
            <person name="Briner A.E."/>
            <person name="Felis G.E."/>
            <person name="de Vos W.M."/>
            <person name="Barrangou R."/>
            <person name="Klaenhammer T.R."/>
            <person name="Caufield P.W."/>
            <person name="Cui Y."/>
            <person name="Zhang H."/>
            <person name="O'Toole P.W."/>
        </authorList>
    </citation>
    <scope>NUCLEOTIDE SEQUENCE [LARGE SCALE GENOMIC DNA]</scope>
    <source>
        <strain evidence="11 12">DSM 18390</strain>
    </source>
</reference>
<dbReference type="SMART" id="SM01003">
    <property type="entry name" value="AlaDh_PNT_N"/>
    <property type="match status" value="1"/>
</dbReference>
<evidence type="ECO:0000259" key="9">
    <source>
        <dbReference type="SMART" id="SM01002"/>
    </source>
</evidence>
<dbReference type="GO" id="GO:0005886">
    <property type="term" value="C:plasma membrane"/>
    <property type="evidence" value="ECO:0007669"/>
    <property type="project" value="TreeGrafter"/>
</dbReference>
<keyword evidence="6" id="KW-0520">NAD</keyword>
<evidence type="ECO:0000256" key="2">
    <source>
        <dbReference type="ARBA" id="ARBA00012943"/>
    </source>
</evidence>
<protein>
    <recommendedName>
        <fullName evidence="2">proton-translocating NAD(P)(+) transhydrogenase</fullName>
        <ecNumber evidence="2">7.1.1.1</ecNumber>
    </recommendedName>
</protein>
<comment type="function">
    <text evidence="1">The transhydrogenation between NADH and NADP is coupled to respiration and ATP hydrolysis and functions as a proton pump across the membrane.</text>
</comment>
<dbReference type="InterPro" id="IPR007698">
    <property type="entry name" value="AlaDH/PNT_NAD(H)-bd"/>
</dbReference>
<accession>A0A0R1YWC9</accession>
<evidence type="ECO:0000313" key="12">
    <source>
        <dbReference type="Proteomes" id="UP000051010"/>
    </source>
</evidence>
<dbReference type="Gene3D" id="3.40.50.720">
    <property type="entry name" value="NAD(P)-binding Rossmann-like Domain"/>
    <property type="match status" value="2"/>
</dbReference>
<sequence>MSTTISVLKESGDENRVAITPDVASRLTKSKFQVLVEKGAGANAYFPDQAYQDAGAKVVSRADAISQANLVAVVDQPDQETLSQLKEGQMIIGLLKALIDPKAMQQLAKQKVTALSFELLPRTISRAQTMDVLSSQASVAGYKAALVAADRFERYLPMMITAAGTAKPAKVLVLGTGVAGLQAIGTAKRLGAIVSGYDVRPASRGEVESLGAEFLTSSVSAVGEGGYARQLSADEQKQQQDELIGFIKQNDIVITTAQVPGKKPPLLVPEEAVKNAKPGSIFVDLAASDLGGNVAGSKPDTTVTADSGAQIIGAGNMASELATSASEMFAKNVQAVVNAISKDGEFSLDLTDDVMSQLVATDHGEIISDRLRDTLGLPKTEKPVEDDAKDDADSADKPDAAATKGEK</sequence>
<keyword evidence="5" id="KW-1278">Translocase</keyword>
<dbReference type="SMART" id="SM01002">
    <property type="entry name" value="AlaDh_PNT_C"/>
    <property type="match status" value="1"/>
</dbReference>
<dbReference type="PATRIC" id="fig|1423786.4.peg.1723"/>
<keyword evidence="4" id="KW-0521">NADP</keyword>
<dbReference type="PANTHER" id="PTHR10160">
    <property type="entry name" value="NAD(P) TRANSHYDROGENASE"/>
    <property type="match status" value="1"/>
</dbReference>
<dbReference type="GO" id="GO:0050661">
    <property type="term" value="F:NADP binding"/>
    <property type="evidence" value="ECO:0007669"/>
    <property type="project" value="TreeGrafter"/>
</dbReference>
<dbReference type="Proteomes" id="UP000051010">
    <property type="component" value="Unassembled WGS sequence"/>
</dbReference>